<dbReference type="AlphaFoldDB" id="A0A162I5I9"/>
<keyword evidence="4" id="KW-1185">Reference proteome</keyword>
<feature type="domain" description="MULE transposase" evidence="2">
    <location>
        <begin position="313"/>
        <end position="403"/>
    </location>
</feature>
<dbReference type="VEuPathDB" id="FungiDB:AAP_04675"/>
<dbReference type="Pfam" id="PF10551">
    <property type="entry name" value="MULE"/>
    <property type="match status" value="1"/>
</dbReference>
<comment type="caution">
    <text evidence="3">The sequence shown here is derived from an EMBL/GenBank/DDBJ whole genome shotgun (WGS) entry which is preliminary data.</text>
</comment>
<reference evidence="3 4" key="1">
    <citation type="journal article" date="2016" name="Genome Biol. Evol.">
        <title>Divergent and convergent evolution of fungal pathogenicity.</title>
        <authorList>
            <person name="Shang Y."/>
            <person name="Xiao G."/>
            <person name="Zheng P."/>
            <person name="Cen K."/>
            <person name="Zhan S."/>
            <person name="Wang C."/>
        </authorList>
    </citation>
    <scope>NUCLEOTIDE SEQUENCE [LARGE SCALE GENOMIC DNA]</scope>
    <source>
        <strain evidence="3 4">ARSEF 7405</strain>
    </source>
</reference>
<sequence length="866" mass="97001">MDVPPAGPAGSAASAGPVIFTAGDDPFSSAVSDVRQSHPVADNVVTSSGSPNGVEFTAAGVDTAATATATVAAATPSQQHLSQTGTQRYHTLPQPGRLTFSDEEDARSFTNQWVREHGYAVTIRRRKNDRSKSHETIYLKCERGGKYGERGRNVELQERKRRNTGTRLCDCPFRVVLRQRTDHWTMDPQDLRHNHDPSDAVAQPANRRQDMKKVQHLIASHMAAGLSPAQSLAAIQQEYNYTLAITPRDMWNERNSIRKNRRATSLAADTTTTGMDEHFLLFKDENGLHQTTRVAFIHKQAVERLLPHYSKILCMDTLCKSNQSAFPVTNLIGITAENEPFIIASALMNHDTSGYAWLLKCVSKLYHQLALPSPAVVITASDKELHQAVREVLPDAHHMLCVRDAEQEIRVYAKQYFYRQTARRTSPDVAYQSDDEDFVDPSDNTALDTLIPSVATEVNRMINDFVQSIMAVIDCTTEESYHAAWSHIKKVYGFVPGLLLYIRRKWLSRKENLVAAWTDRFRNYGIRSIPNIEAYHRIIRRQVAQQAALWSDIKDLVLPYFQRRLQELIGKIETGKTVLRPEWSGELFTQCRSVISTHALTLVKKRMDLFGLIPFDQSSSNESGNYVATELSPCKGHFTSVTGIPCEHVIQQRIYLRSSLKPTDFDPHWHLSTKRITVDYGRFTNASQQQEQEQEQMQEQNQKQRQHQQQHEQGQQEQSQHSNHFLPPASQFPPQLAPEVQSQTQALVDPNLVLPSSEHTHDSVNQAFDVMTASFNSGGLGTHQSPPEEPSPAIITMKSWSQLPSPASAAPMSIAPSHSGRSASDAAPSTTSPTESTNVTVGDRIHGQIREHIDGNDNVFTVCPVM</sequence>
<dbReference type="Proteomes" id="UP000242877">
    <property type="component" value="Unassembled WGS sequence"/>
</dbReference>
<dbReference type="InterPro" id="IPR018289">
    <property type="entry name" value="MULE_transposase_dom"/>
</dbReference>
<name>A0A162I5I9_9EURO</name>
<protein>
    <recommendedName>
        <fullName evidence="2">MULE transposase domain-containing protein</fullName>
    </recommendedName>
</protein>
<feature type="region of interest" description="Disordered" evidence="1">
    <location>
        <begin position="803"/>
        <end position="839"/>
    </location>
</feature>
<feature type="compositionally biased region" description="Low complexity" evidence="1">
    <location>
        <begin position="803"/>
        <end position="837"/>
    </location>
</feature>
<gene>
    <name evidence="3" type="ORF">AAP_04675</name>
</gene>
<dbReference type="OrthoDB" id="4366774at2759"/>
<proteinExistence type="predicted"/>
<feature type="compositionally biased region" description="Low complexity" evidence="1">
    <location>
        <begin position="688"/>
        <end position="703"/>
    </location>
</feature>
<evidence type="ECO:0000256" key="1">
    <source>
        <dbReference type="SAM" id="MobiDB-lite"/>
    </source>
</evidence>
<dbReference type="EMBL" id="AZGZ01000023">
    <property type="protein sequence ID" value="KZZ88883.1"/>
    <property type="molecule type" value="Genomic_DNA"/>
</dbReference>
<dbReference type="PANTHER" id="PTHR31569:SF4">
    <property type="entry name" value="SWIM-TYPE DOMAIN-CONTAINING PROTEIN"/>
    <property type="match status" value="1"/>
</dbReference>
<accession>A0A162I5I9</accession>
<feature type="region of interest" description="Disordered" evidence="1">
    <location>
        <begin position="686"/>
        <end position="743"/>
    </location>
</feature>
<organism evidence="3 4">
    <name type="scientific">Ascosphaera apis ARSEF 7405</name>
    <dbReference type="NCBI Taxonomy" id="392613"/>
    <lineage>
        <taxon>Eukaryota</taxon>
        <taxon>Fungi</taxon>
        <taxon>Dikarya</taxon>
        <taxon>Ascomycota</taxon>
        <taxon>Pezizomycotina</taxon>
        <taxon>Eurotiomycetes</taxon>
        <taxon>Eurotiomycetidae</taxon>
        <taxon>Onygenales</taxon>
        <taxon>Ascosphaeraceae</taxon>
        <taxon>Ascosphaera</taxon>
    </lineage>
</organism>
<dbReference type="PANTHER" id="PTHR31569">
    <property type="entry name" value="SWIM-TYPE DOMAIN-CONTAINING PROTEIN"/>
    <property type="match status" value="1"/>
</dbReference>
<evidence type="ECO:0000313" key="3">
    <source>
        <dbReference type="EMBL" id="KZZ88883.1"/>
    </source>
</evidence>
<evidence type="ECO:0000313" key="4">
    <source>
        <dbReference type="Proteomes" id="UP000242877"/>
    </source>
</evidence>
<feature type="compositionally biased region" description="Low complexity" evidence="1">
    <location>
        <begin position="711"/>
        <end position="721"/>
    </location>
</feature>
<evidence type="ECO:0000259" key="2">
    <source>
        <dbReference type="Pfam" id="PF10551"/>
    </source>
</evidence>
<dbReference type="InterPro" id="IPR052579">
    <property type="entry name" value="Zinc_finger_SWIM"/>
</dbReference>